<evidence type="ECO:0000256" key="5">
    <source>
        <dbReference type="ARBA" id="ARBA00022824"/>
    </source>
</evidence>
<dbReference type="EMBL" id="JANBPU010000031">
    <property type="protein sequence ID" value="KAJ1919187.1"/>
    <property type="molecule type" value="Genomic_DNA"/>
</dbReference>
<feature type="compositionally biased region" description="Low complexity" evidence="7">
    <location>
        <begin position="323"/>
        <end position="332"/>
    </location>
</feature>
<reference evidence="9" key="1">
    <citation type="submission" date="2022-07" db="EMBL/GenBank/DDBJ databases">
        <title>Phylogenomic reconstructions and comparative analyses of Kickxellomycotina fungi.</title>
        <authorList>
            <person name="Reynolds N.K."/>
            <person name="Stajich J.E."/>
            <person name="Barry K."/>
            <person name="Grigoriev I.V."/>
            <person name="Crous P."/>
            <person name="Smith M.E."/>
        </authorList>
    </citation>
    <scope>NUCLEOTIDE SEQUENCE</scope>
    <source>
        <strain evidence="9">NBRC 100468</strain>
    </source>
</reference>
<keyword evidence="6" id="KW-0472">Membrane</keyword>
<evidence type="ECO:0000256" key="1">
    <source>
        <dbReference type="ARBA" id="ARBA00004406"/>
    </source>
</evidence>
<dbReference type="GO" id="GO:0005789">
    <property type="term" value="C:endoplasmic reticulum membrane"/>
    <property type="evidence" value="ECO:0007669"/>
    <property type="project" value="UniProtKB-SubCell"/>
</dbReference>
<evidence type="ECO:0000313" key="10">
    <source>
        <dbReference type="Proteomes" id="UP001150538"/>
    </source>
</evidence>
<feature type="domain" description="Golgin subfamily A member 7/ERF4" evidence="8">
    <location>
        <begin position="141"/>
        <end position="243"/>
    </location>
</feature>
<feature type="compositionally biased region" description="Acidic residues" evidence="7">
    <location>
        <begin position="69"/>
        <end position="82"/>
    </location>
</feature>
<feature type="region of interest" description="Disordered" evidence="7">
    <location>
        <begin position="310"/>
        <end position="437"/>
    </location>
</feature>
<feature type="region of interest" description="Disordered" evidence="7">
    <location>
        <begin position="489"/>
        <end position="558"/>
    </location>
</feature>
<feature type="region of interest" description="Disordered" evidence="7">
    <location>
        <begin position="1"/>
        <end position="82"/>
    </location>
</feature>
<organism evidence="9 10">
    <name type="scientific">Mycoemilia scoparia</name>
    <dbReference type="NCBI Taxonomy" id="417184"/>
    <lineage>
        <taxon>Eukaryota</taxon>
        <taxon>Fungi</taxon>
        <taxon>Fungi incertae sedis</taxon>
        <taxon>Zoopagomycota</taxon>
        <taxon>Kickxellomycotina</taxon>
        <taxon>Kickxellomycetes</taxon>
        <taxon>Kickxellales</taxon>
        <taxon>Kickxellaceae</taxon>
        <taxon>Mycoemilia</taxon>
    </lineage>
</organism>
<sequence>MKPASTSLAINSDSILYHSNGRINSDKNNGFSGERNIDSSKNTNPRDNSIVPIPSSSPRSQTQRRDLEQGPDDDDDDDGENDDVALAVIAGGENRDHQQQQRRNMATKREELVLQNKQYTLLNANINMPNNTLDYGLSKRIRVERDYSKGNACQYSLEFPPLLSGKIDEELFKVTIQKINSLFAEAEGAIMINIMEGILACATFYLSQLFLKPHYQRKLDMVEQYIKKSNDEFFIPSSMGLTNNSNNPNHVKDQDLDKHVADIIAREAKQTREKYNRMGVGAYMQKPKSKKIRTNKVFLDNILNEVKSHNTRILESQDKKSSSKGGKYSDQGESQEMKEKSESCGFSNRVNRSEEDDDDDDDDDNVKNRTTRRYDKVKETNAHDSKNSRISDYSDHNDHGYSKKSNPKESGPKLIFKGRGDHYSGSRSHMDKYFDPNYDPRADMEEFLSYSNNTKRINSSGSGSSSVGGSCYKMLGNDFMDQFCETISTKKKASSTSKSHKKSKKKKKRKEKHSEKKDDGSVGSDSDNDGEKKELDLQVIVERKRRKLHSQTKRNKKN</sequence>
<dbReference type="AlphaFoldDB" id="A0A9W7ZYI2"/>
<feature type="compositionally biased region" description="Polar residues" evidence="7">
    <location>
        <begin position="1"/>
        <end position="14"/>
    </location>
</feature>
<evidence type="ECO:0000256" key="2">
    <source>
        <dbReference type="ARBA" id="ARBA00007732"/>
    </source>
</evidence>
<keyword evidence="5" id="KW-0256">Endoplasmic reticulum</keyword>
<dbReference type="Pfam" id="PF10256">
    <property type="entry name" value="Erf4"/>
    <property type="match status" value="1"/>
</dbReference>
<evidence type="ECO:0000256" key="3">
    <source>
        <dbReference type="ARBA" id="ARBA00011396"/>
    </source>
</evidence>
<gene>
    <name evidence="9" type="primary">GOLGA7B</name>
    <name evidence="9" type="ORF">H4219_002134</name>
</gene>
<comment type="similarity">
    <text evidence="2">Belongs to the ERF4 family.</text>
</comment>
<dbReference type="InterPro" id="IPR051371">
    <property type="entry name" value="Ras_palmitoyltransferase"/>
</dbReference>
<comment type="caution">
    <text evidence="9">The sequence shown here is derived from an EMBL/GenBank/DDBJ whole genome shotgun (WGS) entry which is preliminary data.</text>
</comment>
<feature type="compositionally biased region" description="Low complexity" evidence="7">
    <location>
        <begin position="49"/>
        <end position="61"/>
    </location>
</feature>
<name>A0A9W7ZYI2_9FUNG</name>
<accession>A0A9W7ZYI2</accession>
<dbReference type="InterPro" id="IPR019383">
    <property type="entry name" value="Golgin_A_7/ERF4"/>
</dbReference>
<feature type="compositionally biased region" description="Polar residues" evidence="7">
    <location>
        <begin position="21"/>
        <end position="31"/>
    </location>
</feature>
<feature type="compositionally biased region" description="Basic and acidic residues" evidence="7">
    <location>
        <begin position="372"/>
        <end position="411"/>
    </location>
</feature>
<feature type="compositionally biased region" description="Basic and acidic residues" evidence="7">
    <location>
        <begin position="418"/>
        <end position="437"/>
    </location>
</feature>
<evidence type="ECO:0000259" key="8">
    <source>
        <dbReference type="Pfam" id="PF10256"/>
    </source>
</evidence>
<comment type="subcellular location">
    <subcellularLocation>
        <location evidence="1">Endoplasmic reticulum membrane</location>
        <topology evidence="1">Peripheral membrane protein</topology>
    </subcellularLocation>
</comment>
<evidence type="ECO:0000313" key="9">
    <source>
        <dbReference type="EMBL" id="KAJ1919187.1"/>
    </source>
</evidence>
<dbReference type="Proteomes" id="UP001150538">
    <property type="component" value="Unassembled WGS sequence"/>
</dbReference>
<dbReference type="GO" id="GO:0002178">
    <property type="term" value="C:palmitoyltransferase complex"/>
    <property type="evidence" value="ECO:0007669"/>
    <property type="project" value="TreeGrafter"/>
</dbReference>
<feature type="compositionally biased region" description="Basic residues" evidence="7">
    <location>
        <begin position="489"/>
        <end position="511"/>
    </location>
</feature>
<proteinExistence type="inferred from homology"/>
<feature type="compositionally biased region" description="Acidic residues" evidence="7">
    <location>
        <begin position="354"/>
        <end position="364"/>
    </location>
</feature>
<protein>
    <recommendedName>
        <fullName evidence="4">Ras modification protein ERF4</fullName>
    </recommendedName>
</protein>
<dbReference type="PANTHER" id="PTHR13254:SF0">
    <property type="entry name" value="GOLGIN SUBFAMILY A MEMBER 7_ERF4 DOMAIN-CONTAINING PROTEIN"/>
    <property type="match status" value="1"/>
</dbReference>
<dbReference type="GO" id="GO:0006612">
    <property type="term" value="P:protein targeting to membrane"/>
    <property type="evidence" value="ECO:0007669"/>
    <property type="project" value="TreeGrafter"/>
</dbReference>
<feature type="compositionally biased region" description="Basic residues" evidence="7">
    <location>
        <begin position="543"/>
        <end position="558"/>
    </location>
</feature>
<keyword evidence="10" id="KW-1185">Reference proteome</keyword>
<evidence type="ECO:0000256" key="6">
    <source>
        <dbReference type="ARBA" id="ARBA00023136"/>
    </source>
</evidence>
<dbReference type="OrthoDB" id="2190159at2759"/>
<evidence type="ECO:0000256" key="7">
    <source>
        <dbReference type="SAM" id="MobiDB-lite"/>
    </source>
</evidence>
<comment type="subunit">
    <text evidence="3">Interacts with ERF2.</text>
</comment>
<dbReference type="PANTHER" id="PTHR13254">
    <property type="entry name" value="GOLGI AUTOANTIGEN, GOLGIN SUBFAMILY A, 7"/>
    <property type="match status" value="1"/>
</dbReference>
<evidence type="ECO:0000256" key="4">
    <source>
        <dbReference type="ARBA" id="ARBA00018463"/>
    </source>
</evidence>